<evidence type="ECO:0000256" key="6">
    <source>
        <dbReference type="SAM" id="Phobius"/>
    </source>
</evidence>
<evidence type="ECO:0000256" key="3">
    <source>
        <dbReference type="ARBA" id="ARBA00022989"/>
    </source>
</evidence>
<evidence type="ECO:0000256" key="2">
    <source>
        <dbReference type="ARBA" id="ARBA00022692"/>
    </source>
</evidence>
<proteinExistence type="predicted"/>
<dbReference type="EMBL" id="JBBWWR010000005">
    <property type="protein sequence ID" value="KAK8966530.1"/>
    <property type="molecule type" value="Genomic_DNA"/>
</dbReference>
<evidence type="ECO:0000259" key="7">
    <source>
        <dbReference type="Pfam" id="PF03168"/>
    </source>
</evidence>
<sequence length="258" mass="27915">MPNRDAGRRHYSPADHHYIGPSSSSSSSTASLKGCCCCLFLFLIFLSLLAVAITLVIVLAVRPKKPEFDLQRVGVDYLLVAPTDIPGAREQIPASVSQAAYLSMNTTLLFTAVNPNKVGLRYGAANLYVLYRGVPLGIAAVPGFEQPEHSTRLVLSRVSVNRFNVLQADAVELVRDAAVNDRVELRVTGDVGARIRVLGITSPRVQLISSPSMFARPPHKDASSLNMDVQVSVDCVIVISPRRQSLSYKQCGVDGLNV</sequence>
<organism evidence="8 9">
    <name type="scientific">Platanthera guangdongensis</name>
    <dbReference type="NCBI Taxonomy" id="2320717"/>
    <lineage>
        <taxon>Eukaryota</taxon>
        <taxon>Viridiplantae</taxon>
        <taxon>Streptophyta</taxon>
        <taxon>Embryophyta</taxon>
        <taxon>Tracheophyta</taxon>
        <taxon>Spermatophyta</taxon>
        <taxon>Magnoliopsida</taxon>
        <taxon>Liliopsida</taxon>
        <taxon>Asparagales</taxon>
        <taxon>Orchidaceae</taxon>
        <taxon>Orchidoideae</taxon>
        <taxon>Orchideae</taxon>
        <taxon>Orchidinae</taxon>
        <taxon>Platanthera</taxon>
    </lineage>
</organism>
<evidence type="ECO:0000256" key="4">
    <source>
        <dbReference type="ARBA" id="ARBA00023136"/>
    </source>
</evidence>
<dbReference type="PANTHER" id="PTHR31234">
    <property type="entry name" value="LATE EMBRYOGENESIS ABUNDANT (LEA) HYDROXYPROLINE-RICH GLYCOPROTEIN FAMILY"/>
    <property type="match status" value="1"/>
</dbReference>
<feature type="domain" description="Late embryogenesis abundant protein LEA-2 subgroup" evidence="7">
    <location>
        <begin position="113"/>
        <end position="206"/>
    </location>
</feature>
<keyword evidence="9" id="KW-1185">Reference proteome</keyword>
<name>A0ABR2MSR0_9ASPA</name>
<comment type="caution">
    <text evidence="8">The sequence shown here is derived from an EMBL/GenBank/DDBJ whole genome shotgun (WGS) entry which is preliminary data.</text>
</comment>
<dbReference type="Pfam" id="PF03168">
    <property type="entry name" value="LEA_2"/>
    <property type="match status" value="1"/>
</dbReference>
<feature type="region of interest" description="Disordered" evidence="5">
    <location>
        <begin position="1"/>
        <end position="21"/>
    </location>
</feature>
<evidence type="ECO:0000313" key="8">
    <source>
        <dbReference type="EMBL" id="KAK8966530.1"/>
    </source>
</evidence>
<dbReference type="InterPro" id="IPR044839">
    <property type="entry name" value="NDR1-like"/>
</dbReference>
<evidence type="ECO:0000256" key="1">
    <source>
        <dbReference type="ARBA" id="ARBA00004167"/>
    </source>
</evidence>
<reference evidence="8 9" key="1">
    <citation type="journal article" date="2022" name="Nat. Plants">
        <title>Genomes of leafy and leafless Platanthera orchids illuminate the evolution of mycoheterotrophy.</title>
        <authorList>
            <person name="Li M.H."/>
            <person name="Liu K.W."/>
            <person name="Li Z."/>
            <person name="Lu H.C."/>
            <person name="Ye Q.L."/>
            <person name="Zhang D."/>
            <person name="Wang J.Y."/>
            <person name="Li Y.F."/>
            <person name="Zhong Z.M."/>
            <person name="Liu X."/>
            <person name="Yu X."/>
            <person name="Liu D.K."/>
            <person name="Tu X.D."/>
            <person name="Liu B."/>
            <person name="Hao Y."/>
            <person name="Liao X.Y."/>
            <person name="Jiang Y.T."/>
            <person name="Sun W.H."/>
            <person name="Chen J."/>
            <person name="Chen Y.Q."/>
            <person name="Ai Y."/>
            <person name="Zhai J.W."/>
            <person name="Wu S.S."/>
            <person name="Zhou Z."/>
            <person name="Hsiao Y.Y."/>
            <person name="Wu W.L."/>
            <person name="Chen Y.Y."/>
            <person name="Lin Y.F."/>
            <person name="Hsu J.L."/>
            <person name="Li C.Y."/>
            <person name="Wang Z.W."/>
            <person name="Zhao X."/>
            <person name="Zhong W.Y."/>
            <person name="Ma X.K."/>
            <person name="Ma L."/>
            <person name="Huang J."/>
            <person name="Chen G.Z."/>
            <person name="Huang M.Z."/>
            <person name="Huang L."/>
            <person name="Peng D.H."/>
            <person name="Luo Y.B."/>
            <person name="Zou S.Q."/>
            <person name="Chen S.P."/>
            <person name="Lan S."/>
            <person name="Tsai W.C."/>
            <person name="Van de Peer Y."/>
            <person name="Liu Z.J."/>
        </authorList>
    </citation>
    <scope>NUCLEOTIDE SEQUENCE [LARGE SCALE GENOMIC DNA]</scope>
    <source>
        <strain evidence="8">Lor288</strain>
    </source>
</reference>
<dbReference type="PANTHER" id="PTHR31234:SF8">
    <property type="entry name" value="EXPRESSED PROTEIN"/>
    <property type="match status" value="1"/>
</dbReference>
<evidence type="ECO:0000313" key="9">
    <source>
        <dbReference type="Proteomes" id="UP001412067"/>
    </source>
</evidence>
<dbReference type="InterPro" id="IPR004864">
    <property type="entry name" value="LEA_2"/>
</dbReference>
<accession>A0ABR2MSR0</accession>
<keyword evidence="3 6" id="KW-1133">Transmembrane helix</keyword>
<evidence type="ECO:0000256" key="5">
    <source>
        <dbReference type="SAM" id="MobiDB-lite"/>
    </source>
</evidence>
<feature type="compositionally biased region" description="Basic and acidic residues" evidence="5">
    <location>
        <begin position="1"/>
        <end position="18"/>
    </location>
</feature>
<keyword evidence="2 6" id="KW-0812">Transmembrane</keyword>
<gene>
    <name evidence="8" type="ORF">KSP40_PGU013565</name>
</gene>
<protein>
    <recommendedName>
        <fullName evidence="7">Late embryogenesis abundant protein LEA-2 subgroup domain-containing protein</fullName>
    </recommendedName>
</protein>
<comment type="subcellular location">
    <subcellularLocation>
        <location evidence="1">Membrane</location>
        <topology evidence="1">Single-pass membrane protein</topology>
    </subcellularLocation>
</comment>
<feature type="transmembrane region" description="Helical" evidence="6">
    <location>
        <begin position="31"/>
        <end position="61"/>
    </location>
</feature>
<dbReference type="Proteomes" id="UP001412067">
    <property type="component" value="Unassembled WGS sequence"/>
</dbReference>
<keyword evidence="4 6" id="KW-0472">Membrane</keyword>